<name>A0ABD2PLB2_9PLAT</name>
<dbReference type="InterPro" id="IPR036116">
    <property type="entry name" value="FN3_sf"/>
</dbReference>
<dbReference type="SUPFAM" id="SSF49265">
    <property type="entry name" value="Fibronectin type III"/>
    <property type="match status" value="1"/>
</dbReference>
<dbReference type="AlphaFoldDB" id="A0ABD2PLB2"/>
<sequence>IDEYGAKQWIHAAENDKEATFTNLVSCANYQIFVYARSTKLWMSKNSETVLVKMDFDLPIPASVLLHQKGVNSLQLYINGQSPNCAAFFYVELLADSSVVQNVSSSEKEIIFENLQQDMLYSAKVSVVSLFPTRSSESVRSLSVRLIEYPDTLPGLRVTLKTMLQNPDGKYNGFFHSSNAKKEEIIKSIFCNSLKNILGNSVTAMAISACVLQSLDRLGTSVAVNAEFDVVDFGLRNFAHLLQPSLLRGAKYSSYSRMLIIPDFGEMTSTAKRIDRI</sequence>
<protein>
    <recommendedName>
        <fullName evidence="3">Vitellogenin</fullName>
    </recommendedName>
</protein>
<feature type="non-terminal residue" evidence="1">
    <location>
        <position position="277"/>
    </location>
</feature>
<reference evidence="1 2" key="1">
    <citation type="submission" date="2024-11" db="EMBL/GenBank/DDBJ databases">
        <title>Adaptive evolution of stress response genes in parasites aligns with host niche diversity.</title>
        <authorList>
            <person name="Hahn C."/>
            <person name="Resl P."/>
        </authorList>
    </citation>
    <scope>NUCLEOTIDE SEQUENCE [LARGE SCALE GENOMIC DNA]</scope>
    <source>
        <strain evidence="1">EGGRZ-B1_66</strain>
        <tissue evidence="1">Body</tissue>
    </source>
</reference>
<dbReference type="Proteomes" id="UP001626550">
    <property type="component" value="Unassembled WGS sequence"/>
</dbReference>
<organism evidence="1 2">
    <name type="scientific">Cichlidogyrus casuarinus</name>
    <dbReference type="NCBI Taxonomy" id="1844966"/>
    <lineage>
        <taxon>Eukaryota</taxon>
        <taxon>Metazoa</taxon>
        <taxon>Spiralia</taxon>
        <taxon>Lophotrochozoa</taxon>
        <taxon>Platyhelminthes</taxon>
        <taxon>Monogenea</taxon>
        <taxon>Monopisthocotylea</taxon>
        <taxon>Dactylogyridea</taxon>
        <taxon>Ancyrocephalidae</taxon>
        <taxon>Cichlidogyrus</taxon>
    </lineage>
</organism>
<comment type="caution">
    <text evidence="1">The sequence shown here is derived from an EMBL/GenBank/DDBJ whole genome shotgun (WGS) entry which is preliminary data.</text>
</comment>
<dbReference type="EMBL" id="JBJKFK010005445">
    <property type="protein sequence ID" value="KAL3308318.1"/>
    <property type="molecule type" value="Genomic_DNA"/>
</dbReference>
<accession>A0ABD2PLB2</accession>
<keyword evidence="2" id="KW-1185">Reference proteome</keyword>
<gene>
    <name evidence="1" type="ORF">Ciccas_013152</name>
</gene>
<evidence type="ECO:0008006" key="3">
    <source>
        <dbReference type="Google" id="ProtNLM"/>
    </source>
</evidence>
<evidence type="ECO:0000313" key="2">
    <source>
        <dbReference type="Proteomes" id="UP001626550"/>
    </source>
</evidence>
<feature type="non-terminal residue" evidence="1">
    <location>
        <position position="1"/>
    </location>
</feature>
<evidence type="ECO:0000313" key="1">
    <source>
        <dbReference type="EMBL" id="KAL3308318.1"/>
    </source>
</evidence>
<proteinExistence type="predicted"/>